<evidence type="ECO:0000313" key="2">
    <source>
        <dbReference type="Proteomes" id="UP000240978"/>
    </source>
</evidence>
<dbReference type="Proteomes" id="UP000240978">
    <property type="component" value="Unassembled WGS sequence"/>
</dbReference>
<dbReference type="EMBL" id="PYGK01000011">
    <property type="protein sequence ID" value="PSL26418.1"/>
    <property type="molecule type" value="Genomic_DNA"/>
</dbReference>
<gene>
    <name evidence="1" type="ORF">CLV42_111130</name>
</gene>
<dbReference type="AlphaFoldDB" id="A0A2P8FXH4"/>
<keyword evidence="2" id="KW-1185">Reference proteome</keyword>
<comment type="caution">
    <text evidence="1">The sequence shown here is derived from an EMBL/GenBank/DDBJ whole genome shotgun (WGS) entry which is preliminary data.</text>
</comment>
<dbReference type="InterPro" id="IPR046038">
    <property type="entry name" value="DUF5996"/>
</dbReference>
<organism evidence="1 2">
    <name type="scientific">Chitinophaga ginsengisoli</name>
    <dbReference type="NCBI Taxonomy" id="363837"/>
    <lineage>
        <taxon>Bacteria</taxon>
        <taxon>Pseudomonadati</taxon>
        <taxon>Bacteroidota</taxon>
        <taxon>Chitinophagia</taxon>
        <taxon>Chitinophagales</taxon>
        <taxon>Chitinophagaceae</taxon>
        <taxon>Chitinophaga</taxon>
    </lineage>
</organism>
<protein>
    <recommendedName>
        <fullName evidence="3">Ava_C0101 and related proteins</fullName>
    </recommendedName>
</protein>
<sequence>MQDVALKQDTWPVLNYGELKDTLAAVHLWTQIVGKIRLRKMPWLNHSWHVTLYVTPYGLSTESMPYEHGVFQIDFDFQRHQLVIVTSTGKRETVELKPRTIADFYGEVFEKLDASGVDVTIYTTPSEMENAVPFEEDHAPRAYDRQKMEDYWQALVRVHNVFTRFRSSFTGKCSPVHLFWGALDLVVTRFSGRDAPPHTGQAPNMPADVMKEAYSKEVSSCGFWPGNEQYPHIVFYSYCYPVNEAFGEQPVKPEGAFYSKEMGEFFLHYDIVQQAKDPERTLLAFLQSTYDAAANTGHWDRKSLECDLSWYENEYGCFRPL</sequence>
<proteinExistence type="predicted"/>
<accession>A0A2P8FXH4</accession>
<evidence type="ECO:0000313" key="1">
    <source>
        <dbReference type="EMBL" id="PSL26418.1"/>
    </source>
</evidence>
<dbReference type="Pfam" id="PF19459">
    <property type="entry name" value="DUF5996"/>
    <property type="match status" value="1"/>
</dbReference>
<dbReference type="RefSeq" id="WP_106604378.1">
    <property type="nucleotide sequence ID" value="NZ_PYGK01000011.1"/>
</dbReference>
<name>A0A2P8FXH4_9BACT</name>
<reference evidence="1 2" key="1">
    <citation type="submission" date="2018-03" db="EMBL/GenBank/DDBJ databases">
        <title>Genomic Encyclopedia of Archaeal and Bacterial Type Strains, Phase II (KMG-II): from individual species to whole genera.</title>
        <authorList>
            <person name="Goeker M."/>
        </authorList>
    </citation>
    <scope>NUCLEOTIDE SEQUENCE [LARGE SCALE GENOMIC DNA]</scope>
    <source>
        <strain evidence="1 2">DSM 18107</strain>
    </source>
</reference>
<evidence type="ECO:0008006" key="3">
    <source>
        <dbReference type="Google" id="ProtNLM"/>
    </source>
</evidence>
<dbReference type="OrthoDB" id="9800945at2"/>